<dbReference type="AlphaFoldDB" id="A0A2U3QK81"/>
<dbReference type="SUPFAM" id="SSF52540">
    <property type="entry name" value="P-loop containing nucleoside triphosphate hydrolases"/>
    <property type="match status" value="1"/>
</dbReference>
<keyword evidence="3 6" id="KW-0067">ATP-binding</keyword>
<dbReference type="InterPro" id="IPR003439">
    <property type="entry name" value="ABC_transporter-like_ATP-bd"/>
</dbReference>
<gene>
    <name evidence="6" type="primary">lolD</name>
    <name evidence="6" type="ORF">NBG4_730006</name>
</gene>
<reference evidence="7" key="1">
    <citation type="submission" date="2018-03" db="EMBL/GenBank/DDBJ databases">
        <authorList>
            <person name="Zecchin S."/>
        </authorList>
    </citation>
    <scope>NUCLEOTIDE SEQUENCE [LARGE SCALE GENOMIC DNA]</scope>
</reference>
<keyword evidence="6" id="KW-0378">Hydrolase</keyword>
<protein>
    <submittedName>
        <fullName evidence="6">Lipoprotein-releasing system ATP-binding protein LolD</fullName>
        <ecNumber evidence="6">3.6.3.-</ecNumber>
    </submittedName>
</protein>
<dbReference type="PROSITE" id="PS00211">
    <property type="entry name" value="ABC_TRANSPORTER_1"/>
    <property type="match status" value="1"/>
</dbReference>
<keyword evidence="1" id="KW-0813">Transport</keyword>
<accession>A0A2U3QK81</accession>
<feature type="domain" description="ABC transporter" evidence="5">
    <location>
        <begin position="2"/>
        <end position="222"/>
    </location>
</feature>
<dbReference type="EC" id="3.6.3.-" evidence="6"/>
<proteinExistence type="inferred from homology"/>
<dbReference type="PANTHER" id="PTHR24220">
    <property type="entry name" value="IMPORT ATP-BINDING PROTEIN"/>
    <property type="match status" value="1"/>
</dbReference>
<evidence type="ECO:0000313" key="6">
    <source>
        <dbReference type="EMBL" id="SPQ01826.1"/>
    </source>
</evidence>
<evidence type="ECO:0000313" key="7">
    <source>
        <dbReference type="Proteomes" id="UP000245125"/>
    </source>
</evidence>
<dbReference type="InterPro" id="IPR017911">
    <property type="entry name" value="MacB-like_ATP-bd"/>
</dbReference>
<dbReference type="OrthoDB" id="66958at2"/>
<evidence type="ECO:0000256" key="2">
    <source>
        <dbReference type="ARBA" id="ARBA00022741"/>
    </source>
</evidence>
<organism evidence="6 7">
    <name type="scientific">Candidatus Sulfobium mesophilum</name>
    <dbReference type="NCBI Taxonomy" id="2016548"/>
    <lineage>
        <taxon>Bacteria</taxon>
        <taxon>Pseudomonadati</taxon>
        <taxon>Nitrospirota</taxon>
        <taxon>Nitrospiria</taxon>
        <taxon>Nitrospirales</taxon>
        <taxon>Nitrospiraceae</taxon>
        <taxon>Candidatus Sulfobium</taxon>
    </lineage>
</organism>
<name>A0A2U3QK81_9BACT</name>
<dbReference type="Proteomes" id="UP000245125">
    <property type="component" value="Unassembled WGS sequence"/>
</dbReference>
<dbReference type="PANTHER" id="PTHR24220:SF662">
    <property type="entry name" value="ABC TRANSPORTER ATP-BINDING PROTEIN"/>
    <property type="match status" value="1"/>
</dbReference>
<dbReference type="GO" id="GO:0005524">
    <property type="term" value="F:ATP binding"/>
    <property type="evidence" value="ECO:0007669"/>
    <property type="project" value="UniProtKB-KW"/>
</dbReference>
<sequence>MIEVRHIIKSYTIDGQTLKAVDGVSFSIKKGEVLSIIGHSGSGKTTLLSLIGGLTRPDSGEVVIDGTNIWAMGDNSLSEFRNRKISFIYQFASLIPTLTALENIMLPTAFGHYGADTEQYARELLGLMGLENKTNSYPSHLSGGQQRRIAIARAFINRPEIVLADEPTGDLDEDTEEEVIRLFTSMNQDQQVTFIIVTHNRDIAAKTQRQLTMSNGVVSELVK</sequence>
<evidence type="ECO:0000259" key="5">
    <source>
        <dbReference type="PROSITE" id="PS50893"/>
    </source>
</evidence>
<dbReference type="InterPro" id="IPR003593">
    <property type="entry name" value="AAA+_ATPase"/>
</dbReference>
<dbReference type="InterPro" id="IPR015854">
    <property type="entry name" value="ABC_transpr_LolD-like"/>
</dbReference>
<comment type="similarity">
    <text evidence="4">Belongs to the ABC transporter superfamily. Macrolide exporter (TC 3.A.1.122) family.</text>
</comment>
<keyword evidence="6" id="KW-0449">Lipoprotein</keyword>
<dbReference type="Pfam" id="PF00005">
    <property type="entry name" value="ABC_tran"/>
    <property type="match status" value="1"/>
</dbReference>
<evidence type="ECO:0000256" key="3">
    <source>
        <dbReference type="ARBA" id="ARBA00022840"/>
    </source>
</evidence>
<keyword evidence="2" id="KW-0547">Nucleotide-binding</keyword>
<dbReference type="GO" id="GO:0098796">
    <property type="term" value="C:membrane protein complex"/>
    <property type="evidence" value="ECO:0007669"/>
    <property type="project" value="UniProtKB-ARBA"/>
</dbReference>
<evidence type="ECO:0000256" key="4">
    <source>
        <dbReference type="ARBA" id="ARBA00038388"/>
    </source>
</evidence>
<dbReference type="GO" id="GO:0005886">
    <property type="term" value="C:plasma membrane"/>
    <property type="evidence" value="ECO:0007669"/>
    <property type="project" value="TreeGrafter"/>
</dbReference>
<dbReference type="InterPro" id="IPR017871">
    <property type="entry name" value="ABC_transporter-like_CS"/>
</dbReference>
<dbReference type="CDD" id="cd03255">
    <property type="entry name" value="ABC_MJ0796_LolCDE_FtsE"/>
    <property type="match status" value="1"/>
</dbReference>
<keyword evidence="7" id="KW-1185">Reference proteome</keyword>
<dbReference type="Gene3D" id="3.40.50.300">
    <property type="entry name" value="P-loop containing nucleotide triphosphate hydrolases"/>
    <property type="match status" value="1"/>
</dbReference>
<dbReference type="PROSITE" id="PS50893">
    <property type="entry name" value="ABC_TRANSPORTER_2"/>
    <property type="match status" value="1"/>
</dbReference>
<dbReference type="SMART" id="SM00382">
    <property type="entry name" value="AAA"/>
    <property type="match status" value="1"/>
</dbReference>
<dbReference type="GO" id="GO:0022857">
    <property type="term" value="F:transmembrane transporter activity"/>
    <property type="evidence" value="ECO:0007669"/>
    <property type="project" value="TreeGrafter"/>
</dbReference>
<dbReference type="InterPro" id="IPR027417">
    <property type="entry name" value="P-loop_NTPase"/>
</dbReference>
<dbReference type="FunFam" id="3.40.50.300:FF:000032">
    <property type="entry name" value="Export ABC transporter ATP-binding protein"/>
    <property type="match status" value="1"/>
</dbReference>
<dbReference type="GO" id="GO:0016887">
    <property type="term" value="F:ATP hydrolysis activity"/>
    <property type="evidence" value="ECO:0007669"/>
    <property type="project" value="InterPro"/>
</dbReference>
<dbReference type="EMBL" id="OUUY01000123">
    <property type="protein sequence ID" value="SPQ01826.1"/>
    <property type="molecule type" value="Genomic_DNA"/>
</dbReference>
<evidence type="ECO:0000256" key="1">
    <source>
        <dbReference type="ARBA" id="ARBA00022448"/>
    </source>
</evidence>